<sequence length="333" mass="37465">METVRAAGCCSAPSRTWTTYANMSDWRRLEGRVNNKPVTLVNGNWEKVPSRVFSDAGDRALTVASQEHSKSAIINNNEVGVAPRAGFPLPYIMTALPDSILPVTDDENDAEEHLPPLGPDQSNQPAHSAPYEPFVEPGRSDDYYKRYLKLAENVAHKYPNPGPPVERHGRAGASWRHIKEVQSHNNRVLYVDGIVRLYDRDYISSFASRNLPVGLARQTALSHEPRQLRKDQIGLSWPTMGILYRLQSSTVSNPLPSPILYHLQSSTISNPLPSPILYCLQSSNVSNPLLWIDNKLDQSTPQHHFYPTVQSSTRASTTTSKQRIRQRKNNKFY</sequence>
<keyword evidence="3" id="KW-1185">Reference proteome</keyword>
<evidence type="ECO:0000256" key="1">
    <source>
        <dbReference type="SAM" id="MobiDB-lite"/>
    </source>
</evidence>
<protein>
    <submittedName>
        <fullName evidence="2">Uncharacterized protein</fullName>
    </submittedName>
</protein>
<reference evidence="2" key="1">
    <citation type="journal article" date="2023" name="Mol. Biol. Evol.">
        <title>Third-Generation Sequencing Reveals the Adaptive Role of the Epigenome in Three Deep-Sea Polychaetes.</title>
        <authorList>
            <person name="Perez M."/>
            <person name="Aroh O."/>
            <person name="Sun Y."/>
            <person name="Lan Y."/>
            <person name="Juniper S.K."/>
            <person name="Young C.R."/>
            <person name="Angers B."/>
            <person name="Qian P.Y."/>
        </authorList>
    </citation>
    <scope>NUCLEOTIDE SEQUENCE</scope>
    <source>
        <strain evidence="2">P08H-3</strain>
    </source>
</reference>
<feature type="compositionally biased region" description="Polar residues" evidence="1">
    <location>
        <begin position="302"/>
        <end position="321"/>
    </location>
</feature>
<organism evidence="2 3">
    <name type="scientific">Paralvinella palmiformis</name>
    <dbReference type="NCBI Taxonomy" id="53620"/>
    <lineage>
        <taxon>Eukaryota</taxon>
        <taxon>Metazoa</taxon>
        <taxon>Spiralia</taxon>
        <taxon>Lophotrochozoa</taxon>
        <taxon>Annelida</taxon>
        <taxon>Polychaeta</taxon>
        <taxon>Sedentaria</taxon>
        <taxon>Canalipalpata</taxon>
        <taxon>Terebellida</taxon>
        <taxon>Terebelliformia</taxon>
        <taxon>Alvinellidae</taxon>
        <taxon>Paralvinella</taxon>
    </lineage>
</organism>
<evidence type="ECO:0000313" key="2">
    <source>
        <dbReference type="EMBL" id="KAK2153522.1"/>
    </source>
</evidence>
<feature type="region of interest" description="Disordered" evidence="1">
    <location>
        <begin position="302"/>
        <end position="333"/>
    </location>
</feature>
<dbReference type="Proteomes" id="UP001208570">
    <property type="component" value="Unassembled WGS sequence"/>
</dbReference>
<feature type="region of interest" description="Disordered" evidence="1">
    <location>
        <begin position="105"/>
        <end position="135"/>
    </location>
</feature>
<dbReference type="EMBL" id="JAODUP010000294">
    <property type="protein sequence ID" value="KAK2153522.1"/>
    <property type="molecule type" value="Genomic_DNA"/>
</dbReference>
<dbReference type="AlphaFoldDB" id="A0AAD9JIC7"/>
<name>A0AAD9JIC7_9ANNE</name>
<comment type="caution">
    <text evidence="2">The sequence shown here is derived from an EMBL/GenBank/DDBJ whole genome shotgun (WGS) entry which is preliminary data.</text>
</comment>
<accession>A0AAD9JIC7</accession>
<gene>
    <name evidence="2" type="ORF">LSH36_294g03001</name>
</gene>
<proteinExistence type="predicted"/>
<evidence type="ECO:0000313" key="3">
    <source>
        <dbReference type="Proteomes" id="UP001208570"/>
    </source>
</evidence>
<feature type="compositionally biased region" description="Basic residues" evidence="1">
    <location>
        <begin position="322"/>
        <end position="333"/>
    </location>
</feature>